<gene>
    <name evidence="7" type="ORF">JOB18_045685</name>
</gene>
<feature type="repeat" description="ANK" evidence="2">
    <location>
        <begin position="131"/>
        <end position="163"/>
    </location>
</feature>
<feature type="coiled-coil region" evidence="3">
    <location>
        <begin position="2133"/>
        <end position="2160"/>
    </location>
</feature>
<feature type="region of interest" description="Disordered" evidence="4">
    <location>
        <begin position="1479"/>
        <end position="1500"/>
    </location>
</feature>
<feature type="compositionally biased region" description="Acidic residues" evidence="4">
    <location>
        <begin position="1108"/>
        <end position="1119"/>
    </location>
</feature>
<dbReference type="InterPro" id="IPR039497">
    <property type="entry name" value="CC144C-like_CC_dom"/>
</dbReference>
<keyword evidence="1 3" id="KW-0175">Coiled coil</keyword>
<dbReference type="PROSITE" id="PS50088">
    <property type="entry name" value="ANK_REPEAT"/>
    <property type="match status" value="4"/>
</dbReference>
<dbReference type="SMART" id="SM00248">
    <property type="entry name" value="ANK"/>
    <property type="match status" value="6"/>
</dbReference>
<evidence type="ECO:0000259" key="5">
    <source>
        <dbReference type="Pfam" id="PF12001"/>
    </source>
</evidence>
<feature type="compositionally biased region" description="Basic and acidic residues" evidence="4">
    <location>
        <begin position="485"/>
        <end position="502"/>
    </location>
</feature>
<protein>
    <submittedName>
        <fullName evidence="7">Ankyrin repeat domain-containing 26-like isoform X2</fullName>
    </submittedName>
</protein>
<feature type="domain" description="CCDC144C-like coiled-coil" evidence="6">
    <location>
        <begin position="1226"/>
        <end position="1709"/>
    </location>
</feature>
<evidence type="ECO:0000256" key="1">
    <source>
        <dbReference type="ARBA" id="ARBA00023054"/>
    </source>
</evidence>
<keyword evidence="8" id="KW-1185">Reference proteome</keyword>
<feature type="compositionally biased region" description="Basic and acidic residues" evidence="4">
    <location>
        <begin position="1479"/>
        <end position="1489"/>
    </location>
</feature>
<feature type="compositionally biased region" description="Basic residues" evidence="4">
    <location>
        <begin position="1"/>
        <end position="14"/>
    </location>
</feature>
<feature type="compositionally biased region" description="Polar residues" evidence="4">
    <location>
        <begin position="1087"/>
        <end position="1105"/>
    </location>
</feature>
<dbReference type="EMBL" id="JAGKHQ010000002">
    <property type="protein sequence ID" value="KAG7523380.1"/>
    <property type="molecule type" value="Genomic_DNA"/>
</dbReference>
<reference evidence="7 8" key="1">
    <citation type="journal article" date="2021" name="Sci. Rep.">
        <title>Chromosome anchoring in Senegalese sole (Solea senegalensis) reveals sex-associated markers and genome rearrangements in flatfish.</title>
        <authorList>
            <person name="Guerrero-Cozar I."/>
            <person name="Gomez-Garrido J."/>
            <person name="Berbel C."/>
            <person name="Martinez-Blanch J.F."/>
            <person name="Alioto T."/>
            <person name="Claros M.G."/>
            <person name="Gagnaire P.A."/>
            <person name="Manchado M."/>
        </authorList>
    </citation>
    <scope>NUCLEOTIDE SEQUENCE [LARGE SCALE GENOMIC DNA]</scope>
    <source>
        <strain evidence="7">Sse05_10M</strain>
    </source>
</reference>
<feature type="region of interest" description="Disordered" evidence="4">
    <location>
        <begin position="1081"/>
        <end position="1136"/>
    </location>
</feature>
<feature type="region of interest" description="Disordered" evidence="4">
    <location>
        <begin position="1"/>
        <end position="21"/>
    </location>
</feature>
<feature type="compositionally biased region" description="Acidic residues" evidence="4">
    <location>
        <begin position="432"/>
        <end position="467"/>
    </location>
</feature>
<organism evidence="7 8">
    <name type="scientific">Solea senegalensis</name>
    <name type="common">Senegalese sole</name>
    <dbReference type="NCBI Taxonomy" id="28829"/>
    <lineage>
        <taxon>Eukaryota</taxon>
        <taxon>Metazoa</taxon>
        <taxon>Chordata</taxon>
        <taxon>Craniata</taxon>
        <taxon>Vertebrata</taxon>
        <taxon>Euteleostomi</taxon>
        <taxon>Actinopterygii</taxon>
        <taxon>Neopterygii</taxon>
        <taxon>Teleostei</taxon>
        <taxon>Neoteleostei</taxon>
        <taxon>Acanthomorphata</taxon>
        <taxon>Carangaria</taxon>
        <taxon>Pleuronectiformes</taxon>
        <taxon>Pleuronectoidei</taxon>
        <taxon>Soleidae</taxon>
        <taxon>Solea</taxon>
    </lineage>
</organism>
<feature type="region of interest" description="Disordered" evidence="4">
    <location>
        <begin position="834"/>
        <end position="965"/>
    </location>
</feature>
<feature type="repeat" description="ANK" evidence="2">
    <location>
        <begin position="197"/>
        <end position="229"/>
    </location>
</feature>
<keyword evidence="2" id="KW-0040">ANK repeat</keyword>
<feature type="compositionally biased region" description="Basic and acidic residues" evidence="4">
    <location>
        <begin position="549"/>
        <end position="568"/>
    </location>
</feature>
<dbReference type="Pfam" id="PF14915">
    <property type="entry name" value="CCDC144C"/>
    <property type="match status" value="1"/>
</dbReference>
<feature type="compositionally biased region" description="Polar residues" evidence="4">
    <location>
        <begin position="314"/>
        <end position="324"/>
    </location>
</feature>
<feature type="region of interest" description="Disordered" evidence="4">
    <location>
        <begin position="258"/>
        <end position="713"/>
    </location>
</feature>
<feature type="region of interest" description="Disordered" evidence="4">
    <location>
        <begin position="989"/>
        <end position="1025"/>
    </location>
</feature>
<feature type="compositionally biased region" description="Acidic residues" evidence="4">
    <location>
        <begin position="330"/>
        <end position="341"/>
    </location>
</feature>
<accession>A0AAV6T1V8</accession>
<dbReference type="Pfam" id="PF13637">
    <property type="entry name" value="Ank_4"/>
    <property type="match status" value="1"/>
</dbReference>
<feature type="coiled-coil region" evidence="3">
    <location>
        <begin position="1158"/>
        <end position="1304"/>
    </location>
</feature>
<evidence type="ECO:0000256" key="4">
    <source>
        <dbReference type="SAM" id="MobiDB-lite"/>
    </source>
</evidence>
<dbReference type="InterPro" id="IPR021885">
    <property type="entry name" value="DUF3496"/>
</dbReference>
<proteinExistence type="predicted"/>
<feature type="region of interest" description="Disordered" evidence="4">
    <location>
        <begin position="1313"/>
        <end position="1334"/>
    </location>
</feature>
<feature type="coiled-coil region" evidence="3">
    <location>
        <begin position="1960"/>
        <end position="2104"/>
    </location>
</feature>
<dbReference type="InterPro" id="IPR002110">
    <property type="entry name" value="Ankyrin_rpt"/>
</dbReference>
<dbReference type="PANTHER" id="PTHR24147">
    <property type="entry name" value="ANKYRIN REPEAT DOMAIN 36-RELATED"/>
    <property type="match status" value="1"/>
</dbReference>
<dbReference type="Pfam" id="PF12001">
    <property type="entry name" value="DUF3496"/>
    <property type="match status" value="1"/>
</dbReference>
<name>A0AAV6T1V8_SOLSE</name>
<evidence type="ECO:0000259" key="6">
    <source>
        <dbReference type="Pfam" id="PF14915"/>
    </source>
</evidence>
<dbReference type="Proteomes" id="UP000693946">
    <property type="component" value="Linkage Group LG10"/>
</dbReference>
<feature type="compositionally biased region" description="Basic and acidic residues" evidence="4">
    <location>
        <begin position="772"/>
        <end position="784"/>
    </location>
</feature>
<feature type="compositionally biased region" description="Polar residues" evidence="4">
    <location>
        <begin position="905"/>
        <end position="924"/>
    </location>
</feature>
<feature type="coiled-coil region" evidence="3">
    <location>
        <begin position="1626"/>
        <end position="1793"/>
    </location>
</feature>
<sequence length="2278" mass="255388">MKKIFSFTKKKKHSSGTPDSGSVLSLGYDLKEKDLGKVHKAASVGDVAKLRQLAKKNDINQLDKENRTALHIACASGHVDVVQFLVESKAKLNLCDNQNRSALMKAVQGQHERCLSLLLENHADPNLVDINSNTALHLAANIPSLSIAILLLQHEANINATNKEGFTPLTVAVREDHIEMAEFLLKETADVNCMDQGQRSPLMIAAGNGQIGMLRLLLRFNPDVTLKDSKGWSADDYAVMNGHHPCSLLIIEHGTQRTCGPSLSHQGPSKKKKKMLPGSPFHDVEAGFSLGGPATDKDEHGANQAGGDFEENSQSESLSRVSKSGTDEWPSSEDDDDDDELILNKKKPQKVNLSKMIASKKGEAPALADRSLSCTESEPECESRVQRIPSFEQTLTSRNALQQPVDPAPISFLAKPPQMTSTPLPSSREREDSTEDDDDDDVDDDDDDNELARDEEEEGEILDENDQPAESGESLDATSSVPETEVSKDKKRDFLSELGLEKGEEEQYSWDSESHCENPGMPEKQSTHTQDQEEAPVAEQVTKVGNGDNKMEPNAKDDTPQKVTEKATWETLRVLNKLTEDTDQKRDLMEELGLGNVDDLEDASDWDSASTTSKRTLPGRKMASPGLDEFPESPTSSVKRQDEDASPATPLTPQRSINSDTRLPSTSPQILPQPQPRARKMVLQKPEGEEESDWEPDNLPSASSSTKFDNQLQNTAELQVVTIQGFPELSSMAKGSKSNSQPDEPLNKKDDAGDTCEVDLNDPQPYGLVGTHRGEQCRDQHSSEEQAQNNDDIPWEKRYEKLWVEVEKQEVKSTFKNVAGELKEKFGELLKSRCSAEDVAEDKQATAESTSSEDASSDEEGDIIVRPTARARSTVLLTIPEQRESGLEDSLTESADNSVCDDRVQVTQVTQPPANHGITHQKQGLTDDLEKCRSPSPNFSTPKDHASTTFTDSPIIPTSDVDSSSLKDNTKLGLFHQQQTDNQIAAQYEAEMSNASSEEDPGEATKSCPRIPSRYVTSIPGVSDEELEEDMERFKLEVGKEVTQTSVEVQKSSASWDSGGRTLEKAGTEKLESRIGCVSSPAGAIHQEQQPADTKRFPNSGQQKNEGQEEAEFAEDFDELTQSSDTATDDIDSPTSGYRHASVLIQKLDSATLDSRSMVKLQNIFHEYERSIQKARSRHGYLTDKVSQLEVERAELKSSLEEVKDVKSALERNQLELQTEVTNLKFQLRQEQENRRNATMMYNTIKDKLRKIEEQHQIEVQEKQKVELTLRNVELEMRTLVNNIKQLEEDHSETQRLLAQERSARTLQENLLSSHLRKQQEMEDENKRNKSKSYEALSQLTEASDRERELLQQTAALQEQLTILRADLERSQANSSLKESHIVEENEVLKEQLEDVRRDLKLNSETFTQTIFNCNNQMTTLKSELAMTTTRLENERQTRETLEVEVESTRTRLAGAVMEAERCLAAHADAEKALLREKEEHQRLKDRSTGEATSQRETVSSLSQKLAKAEASVNSMENEVHRVTLQLTEKGLLLDVLQREKDQAAAHAKELETALHAEREQVSRAKARQEASQERLAQAQSEVMLLRQQLEESQNKGVAKERAVTDAQERFSDILSKLRSDSEERVQLVDERNKELASKAADLRDQIYRLEEEKNERETNLRQLQQELADSLKKLSMSEASLEVNTRYRSDLEEEKTRLLKDMDRLKGKLEESEDNYVQAERRINGLKSSLDDREKELTTAAQKLQEALSASAATDTTIKQLEDAVQRLEIENARLEAAAKQQSNKIESLQKGAQEAAMLSDCSPGGGVRGHLEDLVTNLQSSKMSLEDQLSREVQKHNVLSHTAQDSQALWEEELRSRSKLGLRFAELEKEKGELNTQVEIEKKKAKKIAEQKKSVDARLDQEMKRNTDLQKEMYRLRTLLKNAKKKLRDQDAGGAEFGSPMSSLRMDMGRHSRAEGGLGRMREKVDDLQVQLEKEVSRCSQLEKTNRDLKDQLASLKSFSHSSDQLEKSKRQLEEEVLDLRRRIEGAQMEQSQAEQYRREIEEKARQEIQQKLEQVNLFLQSQAASQESLDQLKAANEANLRSQLEQKIRELDAELGRSRTTQLDSLNQRDSTRTELERYRQLYTEELRLRKSLAAKLDRANTRLAEANSKLLNERSRSFITSSIANGSLGSTSLDVGALASSGNLGVSLNRSLGLGLSLLNPVTEGQNSRVEDYLAKMQSELDRNISKELDNATAELDAASARLSPVGSVSRVELDPVSRATQQYLEVLKKNNMI</sequence>
<evidence type="ECO:0000313" key="7">
    <source>
        <dbReference type="EMBL" id="KAG7523380.1"/>
    </source>
</evidence>
<feature type="compositionally biased region" description="Polar residues" evidence="4">
    <location>
        <begin position="391"/>
        <end position="402"/>
    </location>
</feature>
<feature type="compositionally biased region" description="Basic and acidic residues" evidence="4">
    <location>
        <begin position="834"/>
        <end position="845"/>
    </location>
</feature>
<feature type="compositionally biased region" description="Basic and acidic residues" evidence="4">
    <location>
        <begin position="1318"/>
        <end position="1328"/>
    </location>
</feature>
<dbReference type="InterPro" id="IPR050657">
    <property type="entry name" value="Ankyrin_repeat_domain"/>
</dbReference>
<dbReference type="Pfam" id="PF12796">
    <property type="entry name" value="Ank_2"/>
    <property type="match status" value="2"/>
</dbReference>
<feature type="compositionally biased region" description="Basic and acidic residues" evidence="4">
    <location>
        <begin position="578"/>
        <end position="589"/>
    </location>
</feature>
<comment type="caution">
    <text evidence="7">The sequence shown here is derived from an EMBL/GenBank/DDBJ whole genome shotgun (WGS) entry which is preliminary data.</text>
</comment>
<feature type="compositionally biased region" description="Polar residues" evidence="4">
    <location>
        <begin position="649"/>
        <end position="672"/>
    </location>
</feature>
<feature type="repeat" description="ANK" evidence="2">
    <location>
        <begin position="65"/>
        <end position="97"/>
    </location>
</feature>
<feature type="compositionally biased region" description="Polar residues" evidence="4">
    <location>
        <begin position="700"/>
        <end position="713"/>
    </location>
</feature>
<evidence type="ECO:0000313" key="8">
    <source>
        <dbReference type="Proteomes" id="UP000693946"/>
    </source>
</evidence>
<feature type="compositionally biased region" description="Polar residues" evidence="4">
    <location>
        <begin position="258"/>
        <end position="267"/>
    </location>
</feature>
<feature type="domain" description="DUF3496" evidence="5">
    <location>
        <begin position="2084"/>
        <end position="2162"/>
    </location>
</feature>
<dbReference type="PANTHER" id="PTHR24147:SF53">
    <property type="entry name" value="ANKYRIN REPEAT DOMAIN 26"/>
    <property type="match status" value="1"/>
</dbReference>
<feature type="region of interest" description="Disordered" evidence="4">
    <location>
        <begin position="729"/>
        <end position="795"/>
    </location>
</feature>
<evidence type="ECO:0000256" key="2">
    <source>
        <dbReference type="PROSITE-ProRule" id="PRU00023"/>
    </source>
</evidence>
<feature type="compositionally biased region" description="Polar residues" evidence="4">
    <location>
        <begin position="935"/>
        <end position="952"/>
    </location>
</feature>
<dbReference type="PROSITE" id="PS50297">
    <property type="entry name" value="ANK_REP_REGION"/>
    <property type="match status" value="4"/>
</dbReference>
<feature type="compositionally biased region" description="Polar residues" evidence="4">
    <location>
        <begin position="1490"/>
        <end position="1500"/>
    </location>
</feature>
<evidence type="ECO:0000256" key="3">
    <source>
        <dbReference type="SAM" id="Coils"/>
    </source>
</evidence>
<feature type="region of interest" description="Disordered" evidence="4">
    <location>
        <begin position="1927"/>
        <end position="1949"/>
    </location>
</feature>
<feature type="repeat" description="ANK" evidence="2">
    <location>
        <begin position="164"/>
        <end position="196"/>
    </location>
</feature>